<evidence type="ECO:0000313" key="14">
    <source>
        <dbReference type="EMBL" id="HIU62350.1"/>
    </source>
</evidence>
<dbReference type="PANTHER" id="PTHR39188:SF3">
    <property type="entry name" value="STAGE IV SPORULATION PROTEIN FB"/>
    <property type="match status" value="1"/>
</dbReference>
<comment type="cofactor">
    <cofactor evidence="1">
        <name>Zn(2+)</name>
        <dbReference type="ChEBI" id="CHEBI:29105"/>
    </cofactor>
</comment>
<keyword evidence="9 12" id="KW-1133">Transmembrane helix</keyword>
<evidence type="ECO:0000256" key="5">
    <source>
        <dbReference type="ARBA" id="ARBA00022692"/>
    </source>
</evidence>
<evidence type="ECO:0000256" key="7">
    <source>
        <dbReference type="ARBA" id="ARBA00022801"/>
    </source>
</evidence>
<keyword evidence="10" id="KW-0482">Metalloprotease</keyword>
<dbReference type="InterPro" id="IPR008915">
    <property type="entry name" value="Peptidase_M50"/>
</dbReference>
<dbReference type="GO" id="GO:0046872">
    <property type="term" value="F:metal ion binding"/>
    <property type="evidence" value="ECO:0007669"/>
    <property type="project" value="UniProtKB-KW"/>
</dbReference>
<evidence type="ECO:0000256" key="3">
    <source>
        <dbReference type="ARBA" id="ARBA00007931"/>
    </source>
</evidence>
<evidence type="ECO:0000313" key="15">
    <source>
        <dbReference type="Proteomes" id="UP000824145"/>
    </source>
</evidence>
<dbReference type="GO" id="GO:0016020">
    <property type="term" value="C:membrane"/>
    <property type="evidence" value="ECO:0007669"/>
    <property type="project" value="UniProtKB-SubCell"/>
</dbReference>
<evidence type="ECO:0000256" key="10">
    <source>
        <dbReference type="ARBA" id="ARBA00023049"/>
    </source>
</evidence>
<dbReference type="Pfam" id="PF02163">
    <property type="entry name" value="Peptidase_M50"/>
    <property type="match status" value="1"/>
</dbReference>
<feature type="domain" description="Peptidase M50" evidence="13">
    <location>
        <begin position="27"/>
        <end position="95"/>
    </location>
</feature>
<evidence type="ECO:0000256" key="2">
    <source>
        <dbReference type="ARBA" id="ARBA00004141"/>
    </source>
</evidence>
<evidence type="ECO:0000256" key="8">
    <source>
        <dbReference type="ARBA" id="ARBA00022833"/>
    </source>
</evidence>
<evidence type="ECO:0000256" key="1">
    <source>
        <dbReference type="ARBA" id="ARBA00001947"/>
    </source>
</evidence>
<dbReference type="AlphaFoldDB" id="A0A9D1MKV2"/>
<keyword evidence="11 12" id="KW-0472">Membrane</keyword>
<dbReference type="GO" id="GO:0006508">
    <property type="term" value="P:proteolysis"/>
    <property type="evidence" value="ECO:0007669"/>
    <property type="project" value="UniProtKB-KW"/>
</dbReference>
<feature type="transmembrane region" description="Helical" evidence="12">
    <location>
        <begin position="6"/>
        <end position="34"/>
    </location>
</feature>
<evidence type="ECO:0000256" key="4">
    <source>
        <dbReference type="ARBA" id="ARBA00022670"/>
    </source>
</evidence>
<keyword evidence="6" id="KW-0479">Metal-binding</keyword>
<evidence type="ECO:0000259" key="13">
    <source>
        <dbReference type="Pfam" id="PF02163"/>
    </source>
</evidence>
<feature type="transmembrane region" description="Helical" evidence="12">
    <location>
        <begin position="104"/>
        <end position="124"/>
    </location>
</feature>
<keyword evidence="5 12" id="KW-0812">Transmembrane</keyword>
<feature type="transmembrane region" description="Helical" evidence="12">
    <location>
        <begin position="74"/>
        <end position="98"/>
    </location>
</feature>
<evidence type="ECO:0000256" key="12">
    <source>
        <dbReference type="SAM" id="Phobius"/>
    </source>
</evidence>
<evidence type="ECO:0000256" key="11">
    <source>
        <dbReference type="ARBA" id="ARBA00023136"/>
    </source>
</evidence>
<evidence type="ECO:0000256" key="9">
    <source>
        <dbReference type="ARBA" id="ARBA00022989"/>
    </source>
</evidence>
<reference evidence="14" key="1">
    <citation type="submission" date="2020-10" db="EMBL/GenBank/DDBJ databases">
        <authorList>
            <person name="Gilroy R."/>
        </authorList>
    </citation>
    <scope>NUCLEOTIDE SEQUENCE</scope>
    <source>
        <strain evidence="14">9366</strain>
    </source>
</reference>
<evidence type="ECO:0000256" key="6">
    <source>
        <dbReference type="ARBA" id="ARBA00022723"/>
    </source>
</evidence>
<feature type="transmembrane region" description="Helical" evidence="12">
    <location>
        <begin position="169"/>
        <end position="189"/>
    </location>
</feature>
<gene>
    <name evidence="14" type="ORF">IAB07_01090</name>
</gene>
<feature type="transmembrane region" description="Helical" evidence="12">
    <location>
        <begin position="145"/>
        <end position="163"/>
    </location>
</feature>
<accession>A0A9D1MKV2</accession>
<dbReference type="Proteomes" id="UP000824145">
    <property type="component" value="Unassembled WGS sequence"/>
</dbReference>
<keyword evidence="7" id="KW-0378">Hydrolase</keyword>
<sequence>MKIRIHPAFIAAALLMIFTGNAVLFCAYVVAVIAHEIAHSRMAALRGYRTGGITLMPYGGVINGGERYSRTDNILIALAGPLFNALVALLIVALWWLYPSLYAHTLDFCTANVALCVVNLLPLYPLDGSRIVYSLAKNKLRALKILRIAGVLGGAALLAYNVASVFYTYNFTAGAMGAFLIYGAIFGTGEESYLHVTERSPLIKDYKEGVEKRVVCVDGGAPLLKLLTLVRRDADTLFILVDEEGRQRASLDEEKLKLLCSEDALTAPALKALGQKGEKSKLGRL</sequence>
<protein>
    <recommendedName>
        <fullName evidence="13">Peptidase M50 domain-containing protein</fullName>
    </recommendedName>
</protein>
<comment type="caution">
    <text evidence="14">The sequence shown here is derived from an EMBL/GenBank/DDBJ whole genome shotgun (WGS) entry which is preliminary data.</text>
</comment>
<comment type="subcellular location">
    <subcellularLocation>
        <location evidence="2">Membrane</location>
        <topology evidence="2">Multi-pass membrane protein</topology>
    </subcellularLocation>
</comment>
<dbReference type="PANTHER" id="PTHR39188">
    <property type="entry name" value="MEMBRANE-ASSOCIATED ZINC METALLOPROTEASE M50B"/>
    <property type="match status" value="1"/>
</dbReference>
<organism evidence="14 15">
    <name type="scientific">Candidatus Caccalectryoclostridium excrementigallinarum</name>
    <dbReference type="NCBI Taxonomy" id="2840710"/>
    <lineage>
        <taxon>Bacteria</taxon>
        <taxon>Bacillati</taxon>
        <taxon>Bacillota</taxon>
        <taxon>Clostridia</taxon>
        <taxon>Christensenellales</taxon>
        <taxon>Christensenellaceae</taxon>
        <taxon>Christensenellaceae incertae sedis</taxon>
        <taxon>Candidatus Caccalectryoclostridium</taxon>
    </lineage>
</organism>
<comment type="similarity">
    <text evidence="3">Belongs to the peptidase M50B family.</text>
</comment>
<keyword evidence="4" id="KW-0645">Protease</keyword>
<dbReference type="EMBL" id="DVNJ01000002">
    <property type="protein sequence ID" value="HIU62350.1"/>
    <property type="molecule type" value="Genomic_DNA"/>
</dbReference>
<reference evidence="14" key="2">
    <citation type="journal article" date="2021" name="PeerJ">
        <title>Extensive microbial diversity within the chicken gut microbiome revealed by metagenomics and culture.</title>
        <authorList>
            <person name="Gilroy R."/>
            <person name="Ravi A."/>
            <person name="Getino M."/>
            <person name="Pursley I."/>
            <person name="Horton D.L."/>
            <person name="Alikhan N.F."/>
            <person name="Baker D."/>
            <person name="Gharbi K."/>
            <person name="Hall N."/>
            <person name="Watson M."/>
            <person name="Adriaenssens E.M."/>
            <person name="Foster-Nyarko E."/>
            <person name="Jarju S."/>
            <person name="Secka A."/>
            <person name="Antonio M."/>
            <person name="Oren A."/>
            <person name="Chaudhuri R.R."/>
            <person name="La Ragione R."/>
            <person name="Hildebrand F."/>
            <person name="Pallen M.J."/>
        </authorList>
    </citation>
    <scope>NUCLEOTIDE SEQUENCE</scope>
    <source>
        <strain evidence="14">9366</strain>
    </source>
</reference>
<name>A0A9D1MKV2_9FIRM</name>
<keyword evidence="8" id="KW-0862">Zinc</keyword>
<proteinExistence type="inferred from homology"/>
<dbReference type="GO" id="GO:0008237">
    <property type="term" value="F:metallopeptidase activity"/>
    <property type="evidence" value="ECO:0007669"/>
    <property type="project" value="UniProtKB-KW"/>
</dbReference>